<feature type="domain" description="OmpA-like" evidence="4">
    <location>
        <begin position="376"/>
        <end position="499"/>
    </location>
</feature>
<evidence type="ECO:0000313" key="5">
    <source>
        <dbReference type="EMBL" id="GGA18564.1"/>
    </source>
</evidence>
<feature type="signal peptide" evidence="3">
    <location>
        <begin position="1"/>
        <end position="23"/>
    </location>
</feature>
<evidence type="ECO:0000313" key="6">
    <source>
        <dbReference type="Proteomes" id="UP000628017"/>
    </source>
</evidence>
<dbReference type="SUPFAM" id="SSF53850">
    <property type="entry name" value="Periplasmic binding protein-like II"/>
    <property type="match status" value="1"/>
</dbReference>
<evidence type="ECO:0000256" key="2">
    <source>
        <dbReference type="PROSITE-ProRule" id="PRU00473"/>
    </source>
</evidence>
<dbReference type="GO" id="GO:0016020">
    <property type="term" value="C:membrane"/>
    <property type="evidence" value="ECO:0007669"/>
    <property type="project" value="UniProtKB-UniRule"/>
</dbReference>
<dbReference type="PANTHER" id="PTHR30570:SF1">
    <property type="entry name" value="PHOSPHATE-BINDING PROTEIN PSTS"/>
    <property type="match status" value="1"/>
</dbReference>
<comment type="caution">
    <text evidence="5">The sequence shown here is derived from an EMBL/GenBank/DDBJ whole genome shotgun (WGS) entry which is preliminary data.</text>
</comment>
<sequence length="500" mass="53104">MFRSLLCRTGLAALLLGAPAGLAAQELTLSAKSGDLKVEGTLLEYDGEFYRVETEFGPLTVDARTVDCAGDGCPTPQETSARFAIAGDSTVALPLIEAFAIYQGAEVEIITGAEGAQTVEIASEAAGPLATIELAPQDDGDPYSAMRDGSDTLVFSTLQSPDPARTQVIGLDAVVVAASDVNPVDGITMDQMRRVLAGEISNWKDLGGSDSALTLHVANGDGSFQDRLATLGLAPQKGVAVQEHARLKDMADVVANDPFGIAVLPFSQLRTARPMGLRGSCGMYNAAKAFTLQSGSYPMTYGLSVTRPAKRMPLFAREFLEFLRSPQAQAVMTDLGFADMGIATLGLDEQGQRLANSLMIIGKEVPLSDVREMTGIMSGAKRLSATFRFQPGSTRLDAQSRENAEHLAAGLILGNYADKIVYLMGFSDGDGRARQNKSLSKKRAEAVQAALIAAAPDGSLEDVDFRVHGYGEASPLVCEDTAADAEINRRVEVWVKDREE</sequence>
<dbReference type="CDD" id="cd07185">
    <property type="entry name" value="OmpA_C-like"/>
    <property type="match status" value="1"/>
</dbReference>
<dbReference type="Gene3D" id="3.30.1330.60">
    <property type="entry name" value="OmpA-like domain"/>
    <property type="match status" value="1"/>
</dbReference>
<name>A0A916R0E5_9RHOB</name>
<dbReference type="PANTHER" id="PTHR30570">
    <property type="entry name" value="PERIPLASMIC PHOSPHATE BINDING COMPONENT OF PHOSPHATE ABC TRANSPORTER"/>
    <property type="match status" value="1"/>
</dbReference>
<evidence type="ECO:0000256" key="3">
    <source>
        <dbReference type="SAM" id="SignalP"/>
    </source>
</evidence>
<feature type="chain" id="PRO_5037241054" evidence="3">
    <location>
        <begin position="24"/>
        <end position="500"/>
    </location>
</feature>
<proteinExistence type="predicted"/>
<dbReference type="PROSITE" id="PS51123">
    <property type="entry name" value="OMPA_2"/>
    <property type="match status" value="1"/>
</dbReference>
<organism evidence="5 6">
    <name type="scientific">Neptunicoccus cionae</name>
    <dbReference type="NCBI Taxonomy" id="2035344"/>
    <lineage>
        <taxon>Bacteria</taxon>
        <taxon>Pseudomonadati</taxon>
        <taxon>Pseudomonadota</taxon>
        <taxon>Alphaproteobacteria</taxon>
        <taxon>Rhodobacterales</taxon>
        <taxon>Paracoccaceae</taxon>
        <taxon>Neptunicoccus</taxon>
    </lineage>
</organism>
<dbReference type="RefSeq" id="WP_188673886.1">
    <property type="nucleotide sequence ID" value="NZ_BMKA01000002.1"/>
</dbReference>
<reference evidence="5" key="2">
    <citation type="submission" date="2020-09" db="EMBL/GenBank/DDBJ databases">
        <authorList>
            <person name="Sun Q."/>
            <person name="Zhou Y."/>
        </authorList>
    </citation>
    <scope>NUCLEOTIDE SEQUENCE</scope>
    <source>
        <strain evidence="5">CGMCC 1.15880</strain>
    </source>
</reference>
<keyword evidence="6" id="KW-1185">Reference proteome</keyword>
<dbReference type="EMBL" id="BMKA01000002">
    <property type="protein sequence ID" value="GGA18564.1"/>
    <property type="molecule type" value="Genomic_DNA"/>
</dbReference>
<dbReference type="SUPFAM" id="SSF103088">
    <property type="entry name" value="OmpA-like"/>
    <property type="match status" value="1"/>
</dbReference>
<reference evidence="5" key="1">
    <citation type="journal article" date="2014" name="Int. J. Syst. Evol. Microbiol.">
        <title>Complete genome sequence of Corynebacterium casei LMG S-19264T (=DSM 44701T), isolated from a smear-ripened cheese.</title>
        <authorList>
            <consortium name="US DOE Joint Genome Institute (JGI-PGF)"/>
            <person name="Walter F."/>
            <person name="Albersmeier A."/>
            <person name="Kalinowski J."/>
            <person name="Ruckert C."/>
        </authorList>
    </citation>
    <scope>NUCLEOTIDE SEQUENCE</scope>
    <source>
        <strain evidence="5">CGMCC 1.15880</strain>
    </source>
</reference>
<dbReference type="Proteomes" id="UP000628017">
    <property type="component" value="Unassembled WGS sequence"/>
</dbReference>
<dbReference type="InterPro" id="IPR050811">
    <property type="entry name" value="Phosphate_ABC_transporter"/>
</dbReference>
<dbReference type="Gene3D" id="3.40.190.10">
    <property type="entry name" value="Periplasmic binding protein-like II"/>
    <property type="match status" value="2"/>
</dbReference>
<keyword evidence="2" id="KW-0472">Membrane</keyword>
<protein>
    <submittedName>
        <fullName evidence="5">OmpA family protein</fullName>
    </submittedName>
</protein>
<dbReference type="Pfam" id="PF00691">
    <property type="entry name" value="OmpA"/>
    <property type="match status" value="1"/>
</dbReference>
<dbReference type="InterPro" id="IPR006665">
    <property type="entry name" value="OmpA-like"/>
</dbReference>
<dbReference type="InterPro" id="IPR036737">
    <property type="entry name" value="OmpA-like_sf"/>
</dbReference>
<gene>
    <name evidence="5" type="ORF">GCM10011498_19070</name>
</gene>
<evidence type="ECO:0000256" key="1">
    <source>
        <dbReference type="ARBA" id="ARBA00022729"/>
    </source>
</evidence>
<dbReference type="AlphaFoldDB" id="A0A916R0E5"/>
<keyword evidence="1 3" id="KW-0732">Signal</keyword>
<accession>A0A916R0E5</accession>
<evidence type="ECO:0000259" key="4">
    <source>
        <dbReference type="PROSITE" id="PS51123"/>
    </source>
</evidence>
<dbReference type="Pfam" id="PF12849">
    <property type="entry name" value="PBP_like_2"/>
    <property type="match status" value="1"/>
</dbReference>
<dbReference type="InterPro" id="IPR024370">
    <property type="entry name" value="PBP_domain"/>
</dbReference>